<dbReference type="GeneID" id="9617994"/>
<feature type="transmembrane region" description="Helical" evidence="2">
    <location>
        <begin position="167"/>
        <end position="189"/>
    </location>
</feature>
<dbReference type="EMBL" id="GL378341">
    <property type="protein sequence ID" value="EFJ48144.1"/>
    <property type="molecule type" value="Genomic_DNA"/>
</dbReference>
<evidence type="ECO:0000256" key="1">
    <source>
        <dbReference type="ARBA" id="ARBA00004141"/>
    </source>
</evidence>
<evidence type="ECO:0000313" key="5">
    <source>
        <dbReference type="Proteomes" id="UP000001058"/>
    </source>
</evidence>
<dbReference type="OrthoDB" id="6612291at2759"/>
<dbReference type="eggNOG" id="ENOG502S3T3">
    <property type="taxonomic scope" value="Eukaryota"/>
</dbReference>
<dbReference type="InterPro" id="IPR020846">
    <property type="entry name" value="MFS_dom"/>
</dbReference>
<feature type="transmembrane region" description="Helical" evidence="2">
    <location>
        <begin position="305"/>
        <end position="325"/>
    </location>
</feature>
<feature type="transmembrane region" description="Helical" evidence="2">
    <location>
        <begin position="106"/>
        <end position="125"/>
    </location>
</feature>
<feature type="transmembrane region" description="Helical" evidence="2">
    <location>
        <begin position="276"/>
        <end position="293"/>
    </location>
</feature>
<keyword evidence="2" id="KW-0472">Membrane</keyword>
<evidence type="ECO:0000259" key="3">
    <source>
        <dbReference type="PROSITE" id="PS50850"/>
    </source>
</evidence>
<feature type="transmembrane region" description="Helical" evidence="2">
    <location>
        <begin position="250"/>
        <end position="270"/>
    </location>
</feature>
<comment type="subcellular location">
    <subcellularLocation>
        <location evidence="1">Membrane</location>
        <topology evidence="1">Multi-pass membrane protein</topology>
    </subcellularLocation>
</comment>
<feature type="transmembrane region" description="Helical" evidence="2">
    <location>
        <begin position="131"/>
        <end position="155"/>
    </location>
</feature>
<feature type="transmembrane region" description="Helical" evidence="2">
    <location>
        <begin position="217"/>
        <end position="238"/>
    </location>
</feature>
<dbReference type="KEGG" id="vcn:VOLCADRAFT_91196"/>
<dbReference type="InterPro" id="IPR036259">
    <property type="entry name" value="MFS_trans_sf"/>
</dbReference>
<proteinExistence type="predicted"/>
<sequence>MGLHAVPNGTNGSKSIGGVCDGLGVLQSPPGSLMTYHRRMLNILGLSMGWCLMISVMFIQLSTTTLAARDYTGSATSTLPAGIMMAAATVSMTPGSLLMQRFGRKPVLLISAAAGIGGGVLLVLAAQFKLLWLLIVGSIPLGVCFAQANSLRFAATEFAPAGQQHKALSLVVTGAVLACVVGPEVGGLVDAGGGMMTASPLAIRDSKYSFGETTQVIQVHIICMFLPSLFTGDVIGLITAHMTMTCGSVLLAAGAAIFFAGQHLPIFFAGNSVVGLGWNWSYVGASALVTNTYDSTTKFVAQGVMDTLVLFGTGLSGVLAGPLYSRLGWGAYTAFFVGWSGVMVTVDVLFLVALLRRRRKAAAAAAAGK</sequence>
<dbReference type="RefSeq" id="XP_002950829.1">
    <property type="nucleotide sequence ID" value="XM_002950783.1"/>
</dbReference>
<dbReference type="SUPFAM" id="SSF103473">
    <property type="entry name" value="MFS general substrate transporter"/>
    <property type="match status" value="1"/>
</dbReference>
<dbReference type="PROSITE" id="PS50850">
    <property type="entry name" value="MFS"/>
    <property type="match status" value="1"/>
</dbReference>
<dbReference type="PANTHER" id="PTHR23534:SF1">
    <property type="entry name" value="MAJOR FACILITATOR SUPERFAMILY PROTEIN"/>
    <property type="match status" value="1"/>
</dbReference>
<dbReference type="Proteomes" id="UP000001058">
    <property type="component" value="Unassembled WGS sequence"/>
</dbReference>
<dbReference type="Gene3D" id="1.20.1250.20">
    <property type="entry name" value="MFS general substrate transporter like domains"/>
    <property type="match status" value="2"/>
</dbReference>
<feature type="transmembrane region" description="Helical" evidence="2">
    <location>
        <begin position="331"/>
        <end position="355"/>
    </location>
</feature>
<dbReference type="PANTHER" id="PTHR23534">
    <property type="entry name" value="MFS PERMEASE"/>
    <property type="match status" value="1"/>
</dbReference>
<accession>D8TWF5</accession>
<keyword evidence="2" id="KW-1133">Transmembrane helix</keyword>
<dbReference type="GO" id="GO:0016020">
    <property type="term" value="C:membrane"/>
    <property type="evidence" value="ECO:0007669"/>
    <property type="project" value="UniProtKB-SubCell"/>
</dbReference>
<keyword evidence="2" id="KW-0812">Transmembrane</keyword>
<name>D8TWF5_VOLCA</name>
<feature type="transmembrane region" description="Helical" evidence="2">
    <location>
        <begin position="79"/>
        <end position="99"/>
    </location>
</feature>
<dbReference type="InParanoid" id="D8TWF5"/>
<feature type="domain" description="Major facilitator superfamily (MFS) profile" evidence="3">
    <location>
        <begin position="170"/>
        <end position="369"/>
    </location>
</feature>
<evidence type="ECO:0000313" key="4">
    <source>
        <dbReference type="EMBL" id="EFJ48144.1"/>
    </source>
</evidence>
<dbReference type="GO" id="GO:0022857">
    <property type="term" value="F:transmembrane transporter activity"/>
    <property type="evidence" value="ECO:0007669"/>
    <property type="project" value="InterPro"/>
</dbReference>
<reference evidence="4 5" key="1">
    <citation type="journal article" date="2010" name="Science">
        <title>Genomic analysis of organismal complexity in the multicellular green alga Volvox carteri.</title>
        <authorList>
            <person name="Prochnik S.E."/>
            <person name="Umen J."/>
            <person name="Nedelcu A.M."/>
            <person name="Hallmann A."/>
            <person name="Miller S.M."/>
            <person name="Nishii I."/>
            <person name="Ferris P."/>
            <person name="Kuo A."/>
            <person name="Mitros T."/>
            <person name="Fritz-Laylin L.K."/>
            <person name="Hellsten U."/>
            <person name="Chapman J."/>
            <person name="Simakov O."/>
            <person name="Rensing S.A."/>
            <person name="Terry A."/>
            <person name="Pangilinan J."/>
            <person name="Kapitonov V."/>
            <person name="Jurka J."/>
            <person name="Salamov A."/>
            <person name="Shapiro H."/>
            <person name="Schmutz J."/>
            <person name="Grimwood J."/>
            <person name="Lindquist E."/>
            <person name="Lucas S."/>
            <person name="Grigoriev I.V."/>
            <person name="Schmitt R."/>
            <person name="Kirk D."/>
            <person name="Rokhsar D.S."/>
        </authorList>
    </citation>
    <scope>NUCLEOTIDE SEQUENCE [LARGE SCALE GENOMIC DNA]</scope>
    <source>
        <strain evidence="5">f. Nagariensis / Eve</strain>
    </source>
</reference>
<evidence type="ECO:0000256" key="2">
    <source>
        <dbReference type="SAM" id="Phobius"/>
    </source>
</evidence>
<gene>
    <name evidence="4" type="ORF">VOLCADRAFT_91196</name>
</gene>
<feature type="transmembrane region" description="Helical" evidence="2">
    <location>
        <begin position="40"/>
        <end position="59"/>
    </location>
</feature>
<keyword evidence="5" id="KW-1185">Reference proteome</keyword>
<organism evidence="5">
    <name type="scientific">Volvox carteri f. nagariensis</name>
    <dbReference type="NCBI Taxonomy" id="3068"/>
    <lineage>
        <taxon>Eukaryota</taxon>
        <taxon>Viridiplantae</taxon>
        <taxon>Chlorophyta</taxon>
        <taxon>core chlorophytes</taxon>
        <taxon>Chlorophyceae</taxon>
        <taxon>CS clade</taxon>
        <taxon>Chlamydomonadales</taxon>
        <taxon>Volvocaceae</taxon>
        <taxon>Volvox</taxon>
    </lineage>
</organism>
<protein>
    <recommendedName>
        <fullName evidence="3">Major facilitator superfamily (MFS) profile domain-containing protein</fullName>
    </recommendedName>
</protein>
<dbReference type="AlphaFoldDB" id="D8TWF5"/>